<evidence type="ECO:0008006" key="5">
    <source>
        <dbReference type="Google" id="ProtNLM"/>
    </source>
</evidence>
<name>A0ABW5H483_9PSEU</name>
<feature type="compositionally biased region" description="Low complexity" evidence="1">
    <location>
        <begin position="30"/>
        <end position="53"/>
    </location>
</feature>
<evidence type="ECO:0000313" key="4">
    <source>
        <dbReference type="Proteomes" id="UP001597483"/>
    </source>
</evidence>
<protein>
    <recommendedName>
        <fullName evidence="5">Lipoprotein</fullName>
    </recommendedName>
</protein>
<accession>A0ABW5H483</accession>
<sequence length="155" mass="15015">MKRPIAGAALVLALGGCSAEPPDQRPVTLPAPTSTPASTSAAPTTSSSPATPAGPALDSQPMTAADGKNVSACRRRSCEVLVHAGSELSFATSNGPGAAVVASVGPEGIVLGVSAGISGQISSGPTAGEFASINDVKFVLAAARPGSGVLRLVRG</sequence>
<proteinExistence type="predicted"/>
<evidence type="ECO:0000256" key="2">
    <source>
        <dbReference type="SAM" id="SignalP"/>
    </source>
</evidence>
<keyword evidence="2" id="KW-0732">Signal</keyword>
<dbReference type="RefSeq" id="WP_378302563.1">
    <property type="nucleotide sequence ID" value="NZ_JBHUKS010000006.1"/>
</dbReference>
<dbReference type="PROSITE" id="PS51257">
    <property type="entry name" value="PROKAR_LIPOPROTEIN"/>
    <property type="match status" value="1"/>
</dbReference>
<gene>
    <name evidence="3" type="ORF">ACFSVL_09615</name>
</gene>
<keyword evidence="4" id="KW-1185">Reference proteome</keyword>
<evidence type="ECO:0000313" key="3">
    <source>
        <dbReference type="EMBL" id="MFD2467649.1"/>
    </source>
</evidence>
<evidence type="ECO:0000256" key="1">
    <source>
        <dbReference type="SAM" id="MobiDB-lite"/>
    </source>
</evidence>
<feature type="chain" id="PRO_5045615775" description="Lipoprotein" evidence="2">
    <location>
        <begin position="20"/>
        <end position="155"/>
    </location>
</feature>
<comment type="caution">
    <text evidence="3">The sequence shown here is derived from an EMBL/GenBank/DDBJ whole genome shotgun (WGS) entry which is preliminary data.</text>
</comment>
<organism evidence="3 4">
    <name type="scientific">Amycolatopsis silviterrae</name>
    <dbReference type="NCBI Taxonomy" id="1656914"/>
    <lineage>
        <taxon>Bacteria</taxon>
        <taxon>Bacillati</taxon>
        <taxon>Actinomycetota</taxon>
        <taxon>Actinomycetes</taxon>
        <taxon>Pseudonocardiales</taxon>
        <taxon>Pseudonocardiaceae</taxon>
        <taxon>Amycolatopsis</taxon>
    </lineage>
</organism>
<feature type="signal peptide" evidence="2">
    <location>
        <begin position="1"/>
        <end position="19"/>
    </location>
</feature>
<dbReference type="EMBL" id="JBHUKS010000006">
    <property type="protein sequence ID" value="MFD2467649.1"/>
    <property type="molecule type" value="Genomic_DNA"/>
</dbReference>
<feature type="region of interest" description="Disordered" evidence="1">
    <location>
        <begin position="16"/>
        <end position="69"/>
    </location>
</feature>
<dbReference type="Proteomes" id="UP001597483">
    <property type="component" value="Unassembled WGS sequence"/>
</dbReference>
<reference evidence="4" key="1">
    <citation type="journal article" date="2019" name="Int. J. Syst. Evol. Microbiol.">
        <title>The Global Catalogue of Microorganisms (GCM) 10K type strain sequencing project: providing services to taxonomists for standard genome sequencing and annotation.</title>
        <authorList>
            <consortium name="The Broad Institute Genomics Platform"/>
            <consortium name="The Broad Institute Genome Sequencing Center for Infectious Disease"/>
            <person name="Wu L."/>
            <person name="Ma J."/>
        </authorList>
    </citation>
    <scope>NUCLEOTIDE SEQUENCE [LARGE SCALE GENOMIC DNA]</scope>
    <source>
        <strain evidence="4">CGMCC 4.7641</strain>
    </source>
</reference>